<dbReference type="SMART" id="SM00228">
    <property type="entry name" value="PDZ"/>
    <property type="match status" value="1"/>
</dbReference>
<feature type="transmembrane region" description="Helical" evidence="5">
    <location>
        <begin position="570"/>
        <end position="592"/>
    </location>
</feature>
<dbReference type="PANTHER" id="PTHR13325:SF3">
    <property type="entry name" value="MEMBRANE-BOUND TRANSCRIPTION FACTOR SITE-2 PROTEASE"/>
    <property type="match status" value="1"/>
</dbReference>
<dbReference type="GO" id="GO:0016020">
    <property type="term" value="C:membrane"/>
    <property type="evidence" value="ECO:0007669"/>
    <property type="project" value="InterPro"/>
</dbReference>
<dbReference type="InterPro" id="IPR041489">
    <property type="entry name" value="PDZ_6"/>
</dbReference>
<evidence type="ECO:0000256" key="1">
    <source>
        <dbReference type="ARBA" id="ARBA00004127"/>
    </source>
</evidence>
<evidence type="ECO:0000256" key="4">
    <source>
        <dbReference type="ARBA" id="ARBA00023136"/>
    </source>
</evidence>
<feature type="domain" description="PDZ" evidence="6">
    <location>
        <begin position="200"/>
        <end position="272"/>
    </location>
</feature>
<keyword evidence="8" id="KW-1185">Reference proteome</keyword>
<feature type="transmembrane region" description="Helical" evidence="5">
    <location>
        <begin position="506"/>
        <end position="527"/>
    </location>
</feature>
<evidence type="ECO:0000256" key="5">
    <source>
        <dbReference type="SAM" id="Phobius"/>
    </source>
</evidence>
<dbReference type="GO" id="GO:0031293">
    <property type="term" value="P:membrane protein intracellular domain proteolysis"/>
    <property type="evidence" value="ECO:0007669"/>
    <property type="project" value="TreeGrafter"/>
</dbReference>
<dbReference type="Pfam" id="PF17820">
    <property type="entry name" value="PDZ_6"/>
    <property type="match status" value="1"/>
</dbReference>
<dbReference type="InterPro" id="IPR001478">
    <property type="entry name" value="PDZ"/>
</dbReference>
<dbReference type="InterPro" id="IPR001193">
    <property type="entry name" value="MBTPS2"/>
</dbReference>
<dbReference type="Gene3D" id="2.30.42.10">
    <property type="match status" value="2"/>
</dbReference>
<proteinExistence type="predicted"/>
<dbReference type="GO" id="GO:0005737">
    <property type="term" value="C:cytoplasm"/>
    <property type="evidence" value="ECO:0007669"/>
    <property type="project" value="TreeGrafter"/>
</dbReference>
<keyword evidence="7" id="KW-0645">Protease</keyword>
<keyword evidence="4 5" id="KW-0472">Membrane</keyword>
<evidence type="ECO:0000256" key="2">
    <source>
        <dbReference type="ARBA" id="ARBA00022692"/>
    </source>
</evidence>
<feature type="transmembrane region" description="Helical" evidence="5">
    <location>
        <begin position="58"/>
        <end position="83"/>
    </location>
</feature>
<dbReference type="InterPro" id="IPR008915">
    <property type="entry name" value="Peptidase_M50"/>
</dbReference>
<keyword evidence="2 5" id="KW-0812">Transmembrane</keyword>
<comment type="subcellular location">
    <subcellularLocation>
        <location evidence="1">Endomembrane system</location>
        <topology evidence="1">Multi-pass membrane protein</topology>
    </subcellularLocation>
</comment>
<reference evidence="7 8" key="1">
    <citation type="submission" date="2018-06" db="EMBL/GenBank/DDBJ databases">
        <title>Halonotius sp. F13-13 a new haloarchaeeon isolated from a solar saltern from Isla Cristina, Huelva, Spain.</title>
        <authorList>
            <person name="Duran-Viseras A."/>
            <person name="Sanchez-Porro C."/>
            <person name="Ventosa A."/>
        </authorList>
    </citation>
    <scope>NUCLEOTIDE SEQUENCE [LARGE SCALE GENOMIC DNA]</scope>
    <source>
        <strain evidence="7 8">CECT 7525</strain>
    </source>
</reference>
<sequence>MSTLSWVLAGVVIYTAVVLAADRRGLLPNAISVSGPLTTIHTKRGRRFLTRLARPKRIWRALGNVGVGAALVIMVGTFVLLVYQSAQIIESPPTQSTLQSPQNVLVIPGVNDFLPLSVAPEIVFGLLVGMVVHEGGHGLLCRVEDIDIDSMGVALLAVLPVGAFVEPDEDSVDAVGRGPRTRMYAAGILNNLIITVLAFALLFGPVVGAIAVADGASVGGVYPNSAAADADIAAGDQIVMIDDQPVDSNAALDDALAAAGSPTVSATLADGTETTVEQRPLVTRMIADSPFATGESPQLTTDDTITAVAGTAVQTNAEIHAAAADADSAVVEIAAADGDTGETKQVTGPIGVFGSVAPDGPLSTTAAEPGDRLILTHVAGERTVTFDDLEAALDDTTAGETIEVVAYADGEATTDTIELADHPEEPTGTYIGITDATGLSGIGADSFGIQPYPAGTYLSILGGEIADGIAVVLLFLLVLPFAAVVDPTLNYNFAGFVDGNMAFYEAVGPLAALGDGGVFLLANLLFWTGWININLALFNCIPAFPLDGGHILRTSTEAIVSRLPTTAKPALTRAVTTGVGLMMLISLVLMVFGPRLLN</sequence>
<keyword evidence="3 5" id="KW-1133">Transmembrane helix</keyword>
<keyword evidence="7" id="KW-0482">Metalloprotease</keyword>
<dbReference type="OrthoDB" id="15212at2157"/>
<organism evidence="7 8">
    <name type="scientific">Halonotius pteroides</name>
    <dbReference type="NCBI Taxonomy" id="268735"/>
    <lineage>
        <taxon>Archaea</taxon>
        <taxon>Methanobacteriati</taxon>
        <taxon>Methanobacteriota</taxon>
        <taxon>Stenosarchaea group</taxon>
        <taxon>Halobacteria</taxon>
        <taxon>Halobacteriales</taxon>
        <taxon>Haloferacaceae</taxon>
        <taxon>Halonotius</taxon>
    </lineage>
</organism>
<feature type="transmembrane region" description="Helical" evidence="5">
    <location>
        <begin position="465"/>
        <end position="485"/>
    </location>
</feature>
<accession>A0A3A6Q5R4</accession>
<keyword evidence="7" id="KW-0378">Hydrolase</keyword>
<evidence type="ECO:0000313" key="7">
    <source>
        <dbReference type="EMBL" id="RJX49876.1"/>
    </source>
</evidence>
<evidence type="ECO:0000313" key="8">
    <source>
        <dbReference type="Proteomes" id="UP000281564"/>
    </source>
</evidence>
<dbReference type="EMBL" id="QMDW01000008">
    <property type="protein sequence ID" value="RJX49876.1"/>
    <property type="molecule type" value="Genomic_DNA"/>
</dbReference>
<dbReference type="GO" id="GO:0004222">
    <property type="term" value="F:metalloendopeptidase activity"/>
    <property type="evidence" value="ECO:0007669"/>
    <property type="project" value="InterPro"/>
</dbReference>
<evidence type="ECO:0000259" key="6">
    <source>
        <dbReference type="SMART" id="SM00228"/>
    </source>
</evidence>
<name>A0A3A6Q5R4_9EURY</name>
<dbReference type="GO" id="GO:0012505">
    <property type="term" value="C:endomembrane system"/>
    <property type="evidence" value="ECO:0007669"/>
    <property type="project" value="UniProtKB-SubCell"/>
</dbReference>
<feature type="transmembrane region" description="Helical" evidence="5">
    <location>
        <begin position="188"/>
        <end position="213"/>
    </location>
</feature>
<dbReference type="Proteomes" id="UP000281564">
    <property type="component" value="Unassembled WGS sequence"/>
</dbReference>
<dbReference type="SUPFAM" id="SSF50156">
    <property type="entry name" value="PDZ domain-like"/>
    <property type="match status" value="2"/>
</dbReference>
<comment type="caution">
    <text evidence="7">The sequence shown here is derived from an EMBL/GenBank/DDBJ whole genome shotgun (WGS) entry which is preliminary data.</text>
</comment>
<protein>
    <submittedName>
        <fullName evidence="7">Metalloprotease</fullName>
    </submittedName>
</protein>
<evidence type="ECO:0000256" key="3">
    <source>
        <dbReference type="ARBA" id="ARBA00022989"/>
    </source>
</evidence>
<gene>
    <name evidence="7" type="ORF">DP106_07135</name>
</gene>
<dbReference type="RefSeq" id="WP_120084349.1">
    <property type="nucleotide sequence ID" value="NZ_QMDW01000008.1"/>
</dbReference>
<dbReference type="AlphaFoldDB" id="A0A3A6Q5R4"/>
<dbReference type="PANTHER" id="PTHR13325">
    <property type="entry name" value="PROTEASE M50 MEMBRANE-BOUND TRANSCRIPTION FACTOR SITE 2 PROTEASE"/>
    <property type="match status" value="1"/>
</dbReference>
<dbReference type="InterPro" id="IPR036034">
    <property type="entry name" value="PDZ_sf"/>
</dbReference>
<dbReference type="Pfam" id="PF02163">
    <property type="entry name" value="Peptidase_M50"/>
    <property type="match status" value="1"/>
</dbReference>
<dbReference type="CDD" id="cd06159">
    <property type="entry name" value="S2P-M50_PDZ_Arch"/>
    <property type="match status" value="1"/>
</dbReference>